<dbReference type="OrthoDB" id="112391at2"/>
<dbReference type="RefSeq" id="WP_096057495.1">
    <property type="nucleotide sequence ID" value="NZ_CP023344.1"/>
</dbReference>
<name>A0A290QHT5_9BACT</name>
<proteinExistence type="predicted"/>
<keyword evidence="2" id="KW-1185">Reference proteome</keyword>
<reference evidence="1 2" key="1">
    <citation type="submission" date="2017-09" db="EMBL/GenBank/DDBJ databases">
        <title>Complete genome sequence of Verrucomicrobial strain HZ-65, isolated from freshwater.</title>
        <authorList>
            <person name="Choi A."/>
        </authorList>
    </citation>
    <scope>NUCLEOTIDE SEQUENCE [LARGE SCALE GENOMIC DNA]</scope>
    <source>
        <strain evidence="1 2">HZ-65</strain>
    </source>
</reference>
<dbReference type="AlphaFoldDB" id="A0A290QHT5"/>
<evidence type="ECO:0000313" key="2">
    <source>
        <dbReference type="Proteomes" id="UP000217265"/>
    </source>
</evidence>
<dbReference type="Proteomes" id="UP000217265">
    <property type="component" value="Chromosome"/>
</dbReference>
<dbReference type="KEGG" id="vbh:CMV30_19000"/>
<evidence type="ECO:0008006" key="3">
    <source>
        <dbReference type="Google" id="ProtNLM"/>
    </source>
</evidence>
<evidence type="ECO:0000313" key="1">
    <source>
        <dbReference type="EMBL" id="ATC65866.1"/>
    </source>
</evidence>
<organism evidence="1 2">
    <name type="scientific">Nibricoccus aquaticus</name>
    <dbReference type="NCBI Taxonomy" id="2576891"/>
    <lineage>
        <taxon>Bacteria</taxon>
        <taxon>Pseudomonadati</taxon>
        <taxon>Verrucomicrobiota</taxon>
        <taxon>Opitutia</taxon>
        <taxon>Opitutales</taxon>
        <taxon>Opitutaceae</taxon>
        <taxon>Nibricoccus</taxon>
    </lineage>
</organism>
<sequence length="510" mass="54265">MAKKSIGDLHATVTADAVQFVSEFKRADNEAKRSAASIKKTLAQQFGDEIGKTGKKFALGFLGAAALGAVIGEVKSVSAEINNIPAVPQDTIDSINRMNYEFSLTRRQIDSLAAVALGLFADLGTRIGIELGRLVYGSEAADAALKGLNDEAARFARLNFDKEIAQLSYEFERLKNANLGSSTDALEKEGEVLRKLTTSGVLDLSKYTNAKLQALQEEIGLRGGVTPGIQQAAAIQAKKNEIAVQQELNKETAKYTAIVTAGIELADQDRMSLLSTNEQLDILKTRLEFVRKEREANAKNVIGGASSVDDLKALGESEKLIADLQHRIFQLTHSARTAAQEIRDSFAGAFDSLGAEIADFAIDGEFQLSNFTDVVSKEVISTFAKLSLINPLLNGLFGQTQGWQKRPAFFADGGRPPIGKTSIIGEEGPELFVPDTAGTIIPNHALAGVGAAGGGGSTIINADLRGASVDAVMRLEAYVRSIDGTLERRAIGAVANERKRGGGMGRVLGA</sequence>
<dbReference type="EMBL" id="CP023344">
    <property type="protein sequence ID" value="ATC65866.1"/>
    <property type="molecule type" value="Genomic_DNA"/>
</dbReference>
<accession>A0A290QHT5</accession>
<gene>
    <name evidence="1" type="ORF">CMV30_19000</name>
</gene>
<protein>
    <recommendedName>
        <fullName evidence="3">Bacteriophage tail tape measure C-terminal domain-containing protein</fullName>
    </recommendedName>
</protein>